<protein>
    <recommendedName>
        <fullName evidence="1">PE-PPE domain-containing protein</fullName>
    </recommendedName>
</protein>
<dbReference type="PANTHER" id="PTHR42103">
    <property type="entry name" value="ALPHA/BETA-HYDROLASES SUPERFAMILY PROTEIN"/>
    <property type="match status" value="1"/>
</dbReference>
<dbReference type="Pfam" id="PF08237">
    <property type="entry name" value="PE-PPE"/>
    <property type="match status" value="1"/>
</dbReference>
<reference evidence="2 3" key="1">
    <citation type="journal article" date="2018" name="Nat. Ecol. Evol.">
        <title>Pezizomycetes genomes reveal the molecular basis of ectomycorrhizal truffle lifestyle.</title>
        <authorList>
            <person name="Murat C."/>
            <person name="Payen T."/>
            <person name="Noel B."/>
            <person name="Kuo A."/>
            <person name="Morin E."/>
            <person name="Chen J."/>
            <person name="Kohler A."/>
            <person name="Krizsan K."/>
            <person name="Balestrini R."/>
            <person name="Da Silva C."/>
            <person name="Montanini B."/>
            <person name="Hainaut M."/>
            <person name="Levati E."/>
            <person name="Barry K.W."/>
            <person name="Belfiori B."/>
            <person name="Cichocki N."/>
            <person name="Clum A."/>
            <person name="Dockter R.B."/>
            <person name="Fauchery L."/>
            <person name="Guy J."/>
            <person name="Iotti M."/>
            <person name="Le Tacon F."/>
            <person name="Lindquist E.A."/>
            <person name="Lipzen A."/>
            <person name="Malagnac F."/>
            <person name="Mello A."/>
            <person name="Molinier V."/>
            <person name="Miyauchi S."/>
            <person name="Poulain J."/>
            <person name="Riccioni C."/>
            <person name="Rubini A."/>
            <person name="Sitrit Y."/>
            <person name="Splivallo R."/>
            <person name="Traeger S."/>
            <person name="Wang M."/>
            <person name="Zifcakova L."/>
            <person name="Wipf D."/>
            <person name="Zambonelli A."/>
            <person name="Paolocci F."/>
            <person name="Nowrousian M."/>
            <person name="Ottonello S."/>
            <person name="Baldrian P."/>
            <person name="Spatafora J.W."/>
            <person name="Henrissat B."/>
            <person name="Nagy L.G."/>
            <person name="Aury J.M."/>
            <person name="Wincker P."/>
            <person name="Grigoriev I.V."/>
            <person name="Bonfante P."/>
            <person name="Martin F.M."/>
        </authorList>
    </citation>
    <scope>NUCLEOTIDE SEQUENCE [LARGE SCALE GENOMIC DNA]</scope>
    <source>
        <strain evidence="2 3">RN42</strain>
    </source>
</reference>
<dbReference type="Proteomes" id="UP000275078">
    <property type="component" value="Unassembled WGS sequence"/>
</dbReference>
<dbReference type="SUPFAM" id="SSF53474">
    <property type="entry name" value="alpha/beta-Hydrolases"/>
    <property type="match status" value="1"/>
</dbReference>
<sequence length="166" mass="17735">MTTDRSTFYHPTYTLPTNPPITSTFYPPLSPATSTTLVVLLPPYPPLGGTRHDPLLALISQALRRPPYNALCLTLDYPGKLSWTGSKEIAAVHSAIQAGIDVLQESAGGGVDDGVEVVVVGYSYGGLVASHVKALREVEGVRAKLFPLPVLLEGNALWQLTRSKVA</sequence>
<gene>
    <name evidence="2" type="ORF">BJ508DRAFT_380194</name>
</gene>
<dbReference type="Gene3D" id="3.40.50.1820">
    <property type="entry name" value="alpha/beta hydrolase"/>
    <property type="match status" value="1"/>
</dbReference>
<dbReference type="InterPro" id="IPR013228">
    <property type="entry name" value="PE-PPE_C"/>
</dbReference>
<dbReference type="PANTHER" id="PTHR42103:SF2">
    <property type="entry name" value="AB HYDROLASE-1 DOMAIN-CONTAINING PROTEIN"/>
    <property type="match status" value="1"/>
</dbReference>
<dbReference type="EMBL" id="ML119769">
    <property type="protein sequence ID" value="RPA75203.1"/>
    <property type="molecule type" value="Genomic_DNA"/>
</dbReference>
<evidence type="ECO:0000313" key="3">
    <source>
        <dbReference type="Proteomes" id="UP000275078"/>
    </source>
</evidence>
<name>A0A3N4HN03_ASCIM</name>
<accession>A0A3N4HN03</accession>
<dbReference type="AlphaFoldDB" id="A0A3N4HN03"/>
<evidence type="ECO:0000313" key="2">
    <source>
        <dbReference type="EMBL" id="RPA75203.1"/>
    </source>
</evidence>
<organism evidence="2 3">
    <name type="scientific">Ascobolus immersus RN42</name>
    <dbReference type="NCBI Taxonomy" id="1160509"/>
    <lineage>
        <taxon>Eukaryota</taxon>
        <taxon>Fungi</taxon>
        <taxon>Dikarya</taxon>
        <taxon>Ascomycota</taxon>
        <taxon>Pezizomycotina</taxon>
        <taxon>Pezizomycetes</taxon>
        <taxon>Pezizales</taxon>
        <taxon>Ascobolaceae</taxon>
        <taxon>Ascobolus</taxon>
    </lineage>
</organism>
<proteinExistence type="predicted"/>
<dbReference type="InterPro" id="IPR029058">
    <property type="entry name" value="AB_hydrolase_fold"/>
</dbReference>
<evidence type="ECO:0000259" key="1">
    <source>
        <dbReference type="Pfam" id="PF08237"/>
    </source>
</evidence>
<keyword evidence="3" id="KW-1185">Reference proteome</keyword>
<feature type="domain" description="PE-PPE" evidence="1">
    <location>
        <begin position="74"/>
        <end position="136"/>
    </location>
</feature>